<accession>A0A0D9ZBV6</accession>
<dbReference type="Gramene" id="OGLUM03G30560.1">
    <property type="protein sequence ID" value="OGLUM03G30560.1"/>
    <property type="gene ID" value="OGLUM03G30560"/>
</dbReference>
<organism evidence="3">
    <name type="scientific">Oryza glumipatula</name>
    <dbReference type="NCBI Taxonomy" id="40148"/>
    <lineage>
        <taxon>Eukaryota</taxon>
        <taxon>Viridiplantae</taxon>
        <taxon>Streptophyta</taxon>
        <taxon>Embryophyta</taxon>
        <taxon>Tracheophyta</taxon>
        <taxon>Spermatophyta</taxon>
        <taxon>Magnoliopsida</taxon>
        <taxon>Liliopsida</taxon>
        <taxon>Poales</taxon>
        <taxon>Poaceae</taxon>
        <taxon>BOP clade</taxon>
        <taxon>Oryzoideae</taxon>
        <taxon>Oryzeae</taxon>
        <taxon>Oryzinae</taxon>
        <taxon>Oryza</taxon>
    </lineage>
</organism>
<evidence type="ECO:0000313" key="3">
    <source>
        <dbReference type="EnsemblPlants" id="OGLUM03G30560.1"/>
    </source>
</evidence>
<sequence length="144" mass="14501">MCGGGGGGGGQMVVVVLLVCVVLVSSAAMAGGARTGPVHLAGGTASSSSAPGPAVATPRGDAAGATTMTATTTTMTAAATTATFAADPYKDSKRKVPNGPDPIHNRFCKRGCRSLKKTRFGVEWKVSCQVDDDDDDDHIMDDGE</sequence>
<dbReference type="AlphaFoldDB" id="A0A0D9ZBV6"/>
<dbReference type="HOGENOM" id="CLU_151528_0_0_1"/>
<reference evidence="3" key="1">
    <citation type="submission" date="2015-04" db="UniProtKB">
        <authorList>
            <consortium name="EnsemblPlants"/>
        </authorList>
    </citation>
    <scope>IDENTIFICATION</scope>
</reference>
<name>A0A0D9ZBV6_9ORYZ</name>
<feature type="chain" id="PRO_5002352197" evidence="2">
    <location>
        <begin position="27"/>
        <end position="144"/>
    </location>
</feature>
<reference evidence="3" key="2">
    <citation type="submission" date="2018-05" db="EMBL/GenBank/DDBJ databases">
        <title>OgluRS3 (Oryza glumaepatula Reference Sequence Version 3).</title>
        <authorList>
            <person name="Zhang J."/>
            <person name="Kudrna D."/>
            <person name="Lee S."/>
            <person name="Talag J."/>
            <person name="Welchert J."/>
            <person name="Wing R.A."/>
        </authorList>
    </citation>
    <scope>NUCLEOTIDE SEQUENCE [LARGE SCALE GENOMIC DNA]</scope>
</reference>
<proteinExistence type="predicted"/>
<feature type="signal peptide" evidence="2">
    <location>
        <begin position="1"/>
        <end position="26"/>
    </location>
</feature>
<keyword evidence="2" id="KW-0732">Signal</keyword>
<evidence type="ECO:0000256" key="1">
    <source>
        <dbReference type="SAM" id="MobiDB-lite"/>
    </source>
</evidence>
<dbReference type="EnsemblPlants" id="OGLUM03G30560.1">
    <property type="protein sequence ID" value="OGLUM03G30560.1"/>
    <property type="gene ID" value="OGLUM03G30560"/>
</dbReference>
<protein>
    <submittedName>
        <fullName evidence="3">Uncharacterized protein</fullName>
    </submittedName>
</protein>
<dbReference type="PANTHER" id="PTHR34277">
    <property type="entry name" value="CLAVATA3/ESR (CLE)-RELATED PROTEIN 26"/>
    <property type="match status" value="1"/>
</dbReference>
<evidence type="ECO:0000256" key="2">
    <source>
        <dbReference type="SAM" id="SignalP"/>
    </source>
</evidence>
<dbReference type="PANTHER" id="PTHR34277:SF21">
    <property type="entry name" value="CLE FAMILY OSCLE305 PROTEIN"/>
    <property type="match status" value="1"/>
</dbReference>
<dbReference type="Proteomes" id="UP000026961">
    <property type="component" value="Chromosome 3"/>
</dbReference>
<dbReference type="InterPro" id="IPR039316">
    <property type="entry name" value="CLE25/26"/>
</dbReference>
<dbReference type="eggNOG" id="ENOG502R7FW">
    <property type="taxonomic scope" value="Eukaryota"/>
</dbReference>
<evidence type="ECO:0000313" key="4">
    <source>
        <dbReference type="Proteomes" id="UP000026961"/>
    </source>
</evidence>
<keyword evidence="4" id="KW-1185">Reference proteome</keyword>
<feature type="region of interest" description="Disordered" evidence="1">
    <location>
        <begin position="42"/>
        <end position="62"/>
    </location>
</feature>